<accession>A0ACB8AN64</accession>
<gene>
    <name evidence="1" type="ORF">BJ138DRAFT_1098302</name>
</gene>
<organism evidence="1 2">
    <name type="scientific">Hygrophoropsis aurantiaca</name>
    <dbReference type="NCBI Taxonomy" id="72124"/>
    <lineage>
        <taxon>Eukaryota</taxon>
        <taxon>Fungi</taxon>
        <taxon>Dikarya</taxon>
        <taxon>Basidiomycota</taxon>
        <taxon>Agaricomycotina</taxon>
        <taxon>Agaricomycetes</taxon>
        <taxon>Agaricomycetidae</taxon>
        <taxon>Boletales</taxon>
        <taxon>Coniophorineae</taxon>
        <taxon>Hygrophoropsidaceae</taxon>
        <taxon>Hygrophoropsis</taxon>
    </lineage>
</organism>
<reference evidence="1" key="1">
    <citation type="journal article" date="2021" name="New Phytol.">
        <title>Evolutionary innovations through gain and loss of genes in the ectomycorrhizal Boletales.</title>
        <authorList>
            <person name="Wu G."/>
            <person name="Miyauchi S."/>
            <person name="Morin E."/>
            <person name="Kuo A."/>
            <person name="Drula E."/>
            <person name="Varga T."/>
            <person name="Kohler A."/>
            <person name="Feng B."/>
            <person name="Cao Y."/>
            <person name="Lipzen A."/>
            <person name="Daum C."/>
            <person name="Hundley H."/>
            <person name="Pangilinan J."/>
            <person name="Johnson J."/>
            <person name="Barry K."/>
            <person name="LaButti K."/>
            <person name="Ng V."/>
            <person name="Ahrendt S."/>
            <person name="Min B."/>
            <person name="Choi I.G."/>
            <person name="Park H."/>
            <person name="Plett J.M."/>
            <person name="Magnuson J."/>
            <person name="Spatafora J.W."/>
            <person name="Nagy L.G."/>
            <person name="Henrissat B."/>
            <person name="Grigoriev I.V."/>
            <person name="Yang Z.L."/>
            <person name="Xu J."/>
            <person name="Martin F.M."/>
        </authorList>
    </citation>
    <scope>NUCLEOTIDE SEQUENCE</scope>
    <source>
        <strain evidence="1">ATCC 28755</strain>
    </source>
</reference>
<protein>
    <submittedName>
        <fullName evidence="1">Kinase-like domain-containing protein</fullName>
    </submittedName>
</protein>
<dbReference type="Proteomes" id="UP000790377">
    <property type="component" value="Unassembled WGS sequence"/>
</dbReference>
<name>A0ACB8AN64_9AGAM</name>
<evidence type="ECO:0000313" key="1">
    <source>
        <dbReference type="EMBL" id="KAH7914910.1"/>
    </source>
</evidence>
<dbReference type="EMBL" id="MU267607">
    <property type="protein sequence ID" value="KAH7914910.1"/>
    <property type="molecule type" value="Genomic_DNA"/>
</dbReference>
<sequence length="657" mass="73882">MTEIRPYIPQFFWRFWLSDADPLKHTLDDHRVHIYDVYNNILSETRRIPEQCQTIFQDFDIGGLEEGCRTAHRTAERAFTRLEADAESVLGDLIAKIRDFPPKTGVPRQELSLSRRCRDTLLKFFTFLRYRNSDIYRTTLESLSRRLGTDNGAMVNAGHAWQRVRRRALLGSFHSFLQHDHSSSSVAPRFDKLDGLDCWRFCKAEICIGVASEGQQYVLPDTCFGTLDEEFGSDPTSGHLFFPVTPTISFYILGIQGDKPCLVPDCDLTSSANSAVWLECGLESPSDVHLRNANLLQCYPNHLYFSSLTSIVQSISSYDEFRWIPEHLDYSRLKQRCRQKGTLEKVTKTLVVKGSVLLVDLSEEVERVGDAPVCHGSFADVWKGVWANPTTQEVRPVALKILRRYMADTVREKLLKRLKAEVVAWHRLQHLNIAPLFGVVQCLGTIAMVSPWCNNGTIVRYLEHVNPSADRLTLLLQIASGVGYLHNFKPIVVHGDLKGLQSNILVGDDGQALITDFGLSNVIEDLVDPTATKLGTSLLAGSTRWMAPELILALVEDDDRSPPITTSSDVYAFASVCLEVATGHIPYPHRRNDHAVTVDIMRGVKPSRAASSLLQLSRGDDDSFWEMLNQCWDADWYLRPNMTEIIGALKALGGGCL</sequence>
<proteinExistence type="predicted"/>
<keyword evidence="2" id="KW-1185">Reference proteome</keyword>
<comment type="caution">
    <text evidence="1">The sequence shown here is derived from an EMBL/GenBank/DDBJ whole genome shotgun (WGS) entry which is preliminary data.</text>
</comment>
<evidence type="ECO:0000313" key="2">
    <source>
        <dbReference type="Proteomes" id="UP000790377"/>
    </source>
</evidence>